<dbReference type="Proteomes" id="UP001164746">
    <property type="component" value="Chromosome 9"/>
</dbReference>
<feature type="transmembrane region" description="Helical" evidence="1">
    <location>
        <begin position="117"/>
        <end position="138"/>
    </location>
</feature>
<feature type="transmembrane region" description="Helical" evidence="1">
    <location>
        <begin position="333"/>
        <end position="352"/>
    </location>
</feature>
<gene>
    <name evidence="2" type="ORF">MAR_004750</name>
</gene>
<keyword evidence="1" id="KW-0812">Transmembrane</keyword>
<reference evidence="2" key="1">
    <citation type="submission" date="2022-11" db="EMBL/GenBank/DDBJ databases">
        <title>Centuries of genome instability and evolution in soft-shell clam transmissible cancer (bioRxiv).</title>
        <authorList>
            <person name="Hart S.F.M."/>
            <person name="Yonemitsu M.A."/>
            <person name="Giersch R.M."/>
            <person name="Beal B.F."/>
            <person name="Arriagada G."/>
            <person name="Davis B.W."/>
            <person name="Ostrander E.A."/>
            <person name="Goff S.P."/>
            <person name="Metzger M.J."/>
        </authorList>
    </citation>
    <scope>NUCLEOTIDE SEQUENCE</scope>
    <source>
        <strain evidence="2">MELC-2E11</strain>
        <tissue evidence="2">Siphon/mantle</tissue>
    </source>
</reference>
<evidence type="ECO:0000256" key="1">
    <source>
        <dbReference type="SAM" id="Phobius"/>
    </source>
</evidence>
<name>A0ABY7EXH5_MYAAR</name>
<evidence type="ECO:0000313" key="3">
    <source>
        <dbReference type="Proteomes" id="UP001164746"/>
    </source>
</evidence>
<dbReference type="EMBL" id="CP111020">
    <property type="protein sequence ID" value="WAR14645.1"/>
    <property type="molecule type" value="Genomic_DNA"/>
</dbReference>
<feature type="transmembrane region" description="Helical" evidence="1">
    <location>
        <begin position="30"/>
        <end position="49"/>
    </location>
</feature>
<proteinExistence type="predicted"/>
<feature type="transmembrane region" description="Helical" evidence="1">
    <location>
        <begin position="306"/>
        <end position="326"/>
    </location>
</feature>
<protein>
    <submittedName>
        <fullName evidence="2">Uncharacterized protein</fullName>
    </submittedName>
</protein>
<keyword evidence="3" id="KW-1185">Reference proteome</keyword>
<keyword evidence="1" id="KW-0472">Membrane</keyword>
<evidence type="ECO:0000313" key="2">
    <source>
        <dbReference type="EMBL" id="WAR14645.1"/>
    </source>
</evidence>
<feature type="transmembrane region" description="Helical" evidence="1">
    <location>
        <begin position="93"/>
        <end position="111"/>
    </location>
</feature>
<dbReference type="Gene3D" id="1.20.140.150">
    <property type="match status" value="1"/>
</dbReference>
<feature type="transmembrane region" description="Helical" evidence="1">
    <location>
        <begin position="220"/>
        <end position="237"/>
    </location>
</feature>
<sequence length="353" mass="40007">MSDSWFPDDTYREFFQLVVRCRMCSCQHKIHWSVVAILVNVVSIVLYTVGVATHFWAVKTEGGFTTHTGLFMACPTLNDTCYDTHYHFDAYKYGLFAVIGVVMYAVSIKRLSYSLSWSFILAILGFIVNFAAGILMCVGRNISKRADKEIEQPSGERHPVEQMEMGDTTEKKVWRDDSREVAATIPPKKKRGILASKPGFFLAISHKCFLGKNLQQTRKYPSLLLFLLFLLLILDIRPRGILALRPGPIFLVPVLCFSCDVASIWGAPCRIKSPITTLNVRFTLVIALFWWALISGGFIWNAPCRITSRCTFLVLRFALIVALFRWAHISGDVIVRTIEIIIFVYVLAIVGLY</sequence>
<feature type="transmembrane region" description="Helical" evidence="1">
    <location>
        <begin position="280"/>
        <end position="300"/>
    </location>
</feature>
<keyword evidence="1" id="KW-1133">Transmembrane helix</keyword>
<organism evidence="2 3">
    <name type="scientific">Mya arenaria</name>
    <name type="common">Soft-shell clam</name>
    <dbReference type="NCBI Taxonomy" id="6604"/>
    <lineage>
        <taxon>Eukaryota</taxon>
        <taxon>Metazoa</taxon>
        <taxon>Spiralia</taxon>
        <taxon>Lophotrochozoa</taxon>
        <taxon>Mollusca</taxon>
        <taxon>Bivalvia</taxon>
        <taxon>Autobranchia</taxon>
        <taxon>Heteroconchia</taxon>
        <taxon>Euheterodonta</taxon>
        <taxon>Imparidentia</taxon>
        <taxon>Neoheterodontei</taxon>
        <taxon>Myida</taxon>
        <taxon>Myoidea</taxon>
        <taxon>Myidae</taxon>
        <taxon>Mya</taxon>
    </lineage>
</organism>
<accession>A0ABY7EXH5</accession>